<dbReference type="InterPro" id="IPR006367">
    <property type="entry name" value="Sirohaem_synthase_N"/>
</dbReference>
<proteinExistence type="predicted"/>
<protein>
    <recommendedName>
        <fullName evidence="2">precorrin-2 dehydrogenase</fullName>
        <ecNumber evidence="2">1.3.1.76</ecNumber>
    </recommendedName>
</protein>
<accession>A0A1I0HM37</accession>
<evidence type="ECO:0000313" key="9">
    <source>
        <dbReference type="Proteomes" id="UP000199308"/>
    </source>
</evidence>
<keyword evidence="4" id="KW-0520">NAD</keyword>
<comment type="catalytic activity">
    <reaction evidence="6">
        <text>precorrin-2 + NAD(+) = sirohydrochlorin + NADH + 2 H(+)</text>
        <dbReference type="Rhea" id="RHEA:15613"/>
        <dbReference type="ChEBI" id="CHEBI:15378"/>
        <dbReference type="ChEBI" id="CHEBI:57540"/>
        <dbReference type="ChEBI" id="CHEBI:57945"/>
        <dbReference type="ChEBI" id="CHEBI:58351"/>
        <dbReference type="ChEBI" id="CHEBI:58827"/>
        <dbReference type="EC" id="1.3.1.76"/>
    </reaction>
</comment>
<organism evidence="8 9">
    <name type="scientific">Thalassotalea agarivorans</name>
    <name type="common">Thalassomonas agarivorans</name>
    <dbReference type="NCBI Taxonomy" id="349064"/>
    <lineage>
        <taxon>Bacteria</taxon>
        <taxon>Pseudomonadati</taxon>
        <taxon>Pseudomonadota</taxon>
        <taxon>Gammaproteobacteria</taxon>
        <taxon>Alteromonadales</taxon>
        <taxon>Colwelliaceae</taxon>
        <taxon>Thalassotalea</taxon>
    </lineage>
</organism>
<dbReference type="InterPro" id="IPR019478">
    <property type="entry name" value="Sirohaem_synthase_dimer_dom"/>
</dbReference>
<dbReference type="GO" id="GO:0043115">
    <property type="term" value="F:precorrin-2 dehydrogenase activity"/>
    <property type="evidence" value="ECO:0007669"/>
    <property type="project" value="UniProtKB-EC"/>
</dbReference>
<dbReference type="UniPathway" id="UPA00262">
    <property type="reaction ID" value="UER00222"/>
</dbReference>
<dbReference type="EMBL" id="FOHK01000017">
    <property type="protein sequence ID" value="SET84976.1"/>
    <property type="molecule type" value="Genomic_DNA"/>
</dbReference>
<dbReference type="STRING" id="349064.SAMN05660429_02844"/>
<dbReference type="Gene3D" id="1.10.8.210">
    <property type="entry name" value="Sirohaem synthase, dimerisation domain"/>
    <property type="match status" value="1"/>
</dbReference>
<dbReference type="Pfam" id="PF13241">
    <property type="entry name" value="NAD_binding_7"/>
    <property type="match status" value="1"/>
</dbReference>
<evidence type="ECO:0000256" key="2">
    <source>
        <dbReference type="ARBA" id="ARBA00012400"/>
    </source>
</evidence>
<name>A0A1I0HM37_THASX</name>
<evidence type="ECO:0000256" key="4">
    <source>
        <dbReference type="ARBA" id="ARBA00023027"/>
    </source>
</evidence>
<dbReference type="Pfam" id="PF10414">
    <property type="entry name" value="CysG_dimeriser"/>
    <property type="match status" value="1"/>
</dbReference>
<evidence type="ECO:0000313" key="8">
    <source>
        <dbReference type="EMBL" id="SET84976.1"/>
    </source>
</evidence>
<evidence type="ECO:0000256" key="6">
    <source>
        <dbReference type="ARBA" id="ARBA00047561"/>
    </source>
</evidence>
<dbReference type="EC" id="1.3.1.76" evidence="2"/>
<keyword evidence="3" id="KW-0560">Oxidoreductase</keyword>
<dbReference type="InterPro" id="IPR036291">
    <property type="entry name" value="NAD(P)-bd_dom_sf"/>
</dbReference>
<dbReference type="InterPro" id="IPR028161">
    <property type="entry name" value="Met8-like"/>
</dbReference>
<dbReference type="SUPFAM" id="SSF51735">
    <property type="entry name" value="NAD(P)-binding Rossmann-fold domains"/>
    <property type="match status" value="1"/>
</dbReference>
<dbReference type="GO" id="GO:0019354">
    <property type="term" value="P:siroheme biosynthetic process"/>
    <property type="evidence" value="ECO:0007669"/>
    <property type="project" value="UniProtKB-UniPathway"/>
</dbReference>
<dbReference type="GO" id="GO:0004325">
    <property type="term" value="F:ferrochelatase activity"/>
    <property type="evidence" value="ECO:0007669"/>
    <property type="project" value="InterPro"/>
</dbReference>
<gene>
    <name evidence="8" type="ORF">SAMN05660429_02844</name>
</gene>
<dbReference type="Gene3D" id="3.30.160.110">
    <property type="entry name" value="Siroheme synthase, domain 2"/>
    <property type="match status" value="1"/>
</dbReference>
<dbReference type="Gene3D" id="3.40.50.720">
    <property type="entry name" value="NAD(P)-binding Rossmann-like Domain"/>
    <property type="match status" value="1"/>
</dbReference>
<dbReference type="InterPro" id="IPR037115">
    <property type="entry name" value="Sirohaem_synt_dimer_dom_sf"/>
</dbReference>
<evidence type="ECO:0000256" key="3">
    <source>
        <dbReference type="ARBA" id="ARBA00023002"/>
    </source>
</evidence>
<feature type="domain" description="Sirohaem synthase dimerisation" evidence="7">
    <location>
        <begin position="151"/>
        <end position="207"/>
    </location>
</feature>
<evidence type="ECO:0000256" key="1">
    <source>
        <dbReference type="ARBA" id="ARBA00005010"/>
    </source>
</evidence>
<dbReference type="AlphaFoldDB" id="A0A1I0HM37"/>
<dbReference type="PANTHER" id="PTHR35330">
    <property type="entry name" value="SIROHEME BIOSYNTHESIS PROTEIN MET8"/>
    <property type="match status" value="1"/>
</dbReference>
<dbReference type="RefSeq" id="WP_093331917.1">
    <property type="nucleotide sequence ID" value="NZ_AP027363.1"/>
</dbReference>
<dbReference type="OrthoDB" id="9815856at2"/>
<evidence type="ECO:0000256" key="5">
    <source>
        <dbReference type="ARBA" id="ARBA00023244"/>
    </source>
</evidence>
<sequence>MKYFPIFIDQSKLNVIIIGGGSVAARKVELYLKATQNITVMAAALTERVQQLVKSNNISHIAQNYQPGHLQPFTIVIAATDDEAVNKAVAEECQQLDKWVNVVDQPAICDFITPAIIDRDPMIVALSSSGSSPLLLRQLKEQIETRLPSGFGLLAEFSFHNRERVQNALNSVEQRRQFWQGVFDGEIGQAVLSGQNERAQSLLEHQLNQPLATQQGHLSVIEVNQSPDQLTLASYQAMQSAEDVFYIKQVPLSFIEYARRDAEKHEVTEIGTAMFDAIKQLMNEGSQVILLLDKHYDLPQSLTNSGAVSVYRSGH</sequence>
<keyword evidence="5" id="KW-0627">Porphyrin biosynthesis</keyword>
<dbReference type="Proteomes" id="UP000199308">
    <property type="component" value="Unassembled WGS sequence"/>
</dbReference>
<dbReference type="SUPFAM" id="SSF75615">
    <property type="entry name" value="Siroheme synthase middle domains-like"/>
    <property type="match status" value="1"/>
</dbReference>
<evidence type="ECO:0000259" key="7">
    <source>
        <dbReference type="Pfam" id="PF10414"/>
    </source>
</evidence>
<reference evidence="8 9" key="1">
    <citation type="submission" date="2016-10" db="EMBL/GenBank/DDBJ databases">
        <authorList>
            <person name="de Groot N.N."/>
        </authorList>
    </citation>
    <scope>NUCLEOTIDE SEQUENCE [LARGE SCALE GENOMIC DNA]</scope>
    <source>
        <strain evidence="8 9">DSM 19706</strain>
    </source>
</reference>
<dbReference type="PANTHER" id="PTHR35330:SF1">
    <property type="entry name" value="SIROHEME BIOSYNTHESIS PROTEIN MET8"/>
    <property type="match status" value="1"/>
</dbReference>
<comment type="pathway">
    <text evidence="1">Porphyrin-containing compound metabolism; siroheme biosynthesis; sirohydrochlorin from precorrin-2: step 1/1.</text>
</comment>
<dbReference type="NCBIfam" id="TIGR01470">
    <property type="entry name" value="cysG_Nterm"/>
    <property type="match status" value="1"/>
</dbReference>
<keyword evidence="9" id="KW-1185">Reference proteome</keyword>